<evidence type="ECO:0000313" key="1">
    <source>
        <dbReference type="EMBL" id="AIJ08667.1"/>
    </source>
</evidence>
<dbReference type="HOGENOM" id="CLU_3167476_0_0_6"/>
<name>A0A076LPK9_9GAMM</name>
<dbReference type="KEGG" id="ete:ETEE_2223"/>
<dbReference type="Proteomes" id="UP000028681">
    <property type="component" value="Chromosome"/>
</dbReference>
<dbReference type="EMBL" id="CP006664">
    <property type="protein sequence ID" value="AIJ08667.1"/>
    <property type="molecule type" value="Genomic_DNA"/>
</dbReference>
<sequence length="47" mass="4898">MKNLKMRTVRAIYRVAPASGAVAVIKKPTAEGDSATGLLLLIGAMGR</sequence>
<evidence type="ECO:0000313" key="2">
    <source>
        <dbReference type="Proteomes" id="UP000028681"/>
    </source>
</evidence>
<accession>A0A076LPK9</accession>
<protein>
    <submittedName>
        <fullName evidence="1">Uncharacterized protein</fullName>
    </submittedName>
</protein>
<dbReference type="AlphaFoldDB" id="A0A076LPK9"/>
<gene>
    <name evidence="1" type="ORF">ETEE_2223</name>
</gene>
<reference evidence="1 2" key="1">
    <citation type="journal article" date="2012" name="PLoS ONE">
        <title>Edwardsiella comparative phylogenomics reveal the new intra/inter-species taxonomic relationships, virulence evolution and niche adaptation mechanisms.</title>
        <authorList>
            <person name="Yang M."/>
            <person name="Lv Y."/>
            <person name="Xiao J."/>
            <person name="Wu H."/>
            <person name="Zheng H."/>
            <person name="Liu Q."/>
            <person name="Zhang Y."/>
            <person name="Wang Q."/>
        </authorList>
    </citation>
    <scope>NUCLEOTIDE SEQUENCE [LARGE SCALE GENOMIC DNA]</scope>
    <source>
        <strain evidence="2">080813</strain>
    </source>
</reference>
<organism evidence="1 2">
    <name type="scientific">Edwardsiella anguillarum ET080813</name>
    <dbReference type="NCBI Taxonomy" id="667120"/>
    <lineage>
        <taxon>Bacteria</taxon>
        <taxon>Pseudomonadati</taxon>
        <taxon>Pseudomonadota</taxon>
        <taxon>Gammaproteobacteria</taxon>
        <taxon>Enterobacterales</taxon>
        <taxon>Hafniaceae</taxon>
        <taxon>Edwardsiella</taxon>
    </lineage>
</organism>
<proteinExistence type="predicted"/>